<evidence type="ECO:0000313" key="4">
    <source>
        <dbReference type="Proteomes" id="UP001589700"/>
    </source>
</evidence>
<keyword evidence="3" id="KW-0378">Hydrolase</keyword>
<accession>A0ABV5JQV7</accession>
<evidence type="ECO:0000313" key="3">
    <source>
        <dbReference type="EMBL" id="MFB9259139.1"/>
    </source>
</evidence>
<protein>
    <submittedName>
        <fullName evidence="3">Alpha/beta hydrolase</fullName>
    </submittedName>
</protein>
<comment type="caution">
    <text evidence="3">The sequence shown here is derived from an EMBL/GenBank/DDBJ whole genome shotgun (WGS) entry which is preliminary data.</text>
</comment>
<feature type="region of interest" description="Disordered" evidence="1">
    <location>
        <begin position="93"/>
        <end position="114"/>
    </location>
</feature>
<feature type="domain" description="DUF1023" evidence="2">
    <location>
        <begin position="219"/>
        <end position="398"/>
    </location>
</feature>
<feature type="region of interest" description="Disordered" evidence="1">
    <location>
        <begin position="421"/>
        <end position="443"/>
    </location>
</feature>
<dbReference type="InterPro" id="IPR010427">
    <property type="entry name" value="DUF1023"/>
</dbReference>
<dbReference type="RefSeq" id="WP_380023132.1">
    <property type="nucleotide sequence ID" value="NZ_JBHMDY010000003.1"/>
</dbReference>
<name>A0ABV5JQV7_9ACTN</name>
<sequence>MITDDGAVIDGPGTGTAEAVAGALGGPAAAAAAKAAKEAARAEITAQVQAILATAADVEADTTAILTKAAEGGFTGDGMSVEDASEKGQIEADGMFAAPPPPSTPAGQRAWAESLSPDQLGEAADNYPAELANAYQIAPWARERAAWNYLPKLRDELTSQAALLEEQHGAAQMMHEKTRAWTDLQTVRQKLRDLDQIETSVKGSEGLHLLGLRPHENGVGAVVAQGDIAAADHVAVHVPGMGTETADKLDSGGDLPGEIEKIERIHFAMRDSLDAVDRYGESVATVTYMNMDFPDQLAQASTPAYADAAAGDLASVLNGVEATSSKGTNLTALGHSYGSLTTSEALQNGGHADNVVFYGSPGLESSGEAFKPSTLGVPDGNRYIMLARGDIIAPGGHFAPFGGPPADTTGLTRLDTNYHREFPDGTETERLGRSTGHSEYDNSDTTSLWNMAAIATGAPENAIAYDSDLQNRGRSFHHSIGADLRRVR</sequence>
<gene>
    <name evidence="3" type="ORF">ACFFVD_04925</name>
</gene>
<feature type="compositionally biased region" description="Basic and acidic residues" evidence="1">
    <location>
        <begin position="421"/>
        <end position="440"/>
    </location>
</feature>
<dbReference type="GO" id="GO:0016787">
    <property type="term" value="F:hydrolase activity"/>
    <property type="evidence" value="ECO:0007669"/>
    <property type="project" value="UniProtKB-KW"/>
</dbReference>
<dbReference type="Proteomes" id="UP001589700">
    <property type="component" value="Unassembled WGS sequence"/>
</dbReference>
<keyword evidence="4" id="KW-1185">Reference proteome</keyword>
<dbReference type="EMBL" id="JBHMDY010000003">
    <property type="protein sequence ID" value="MFB9259139.1"/>
    <property type="molecule type" value="Genomic_DNA"/>
</dbReference>
<dbReference type="Pfam" id="PF06259">
    <property type="entry name" value="Abhydrolase_8"/>
    <property type="match status" value="1"/>
</dbReference>
<reference evidence="3 4" key="1">
    <citation type="submission" date="2024-09" db="EMBL/GenBank/DDBJ databases">
        <authorList>
            <person name="Sun Q."/>
            <person name="Mori K."/>
        </authorList>
    </citation>
    <scope>NUCLEOTIDE SEQUENCE [LARGE SCALE GENOMIC DNA]</scope>
    <source>
        <strain evidence="3 4">CCM 7659</strain>
    </source>
</reference>
<evidence type="ECO:0000256" key="1">
    <source>
        <dbReference type="SAM" id="MobiDB-lite"/>
    </source>
</evidence>
<proteinExistence type="predicted"/>
<organism evidence="3 4">
    <name type="scientific">Dietzia aerolata</name>
    <dbReference type="NCBI Taxonomy" id="595984"/>
    <lineage>
        <taxon>Bacteria</taxon>
        <taxon>Bacillati</taxon>
        <taxon>Actinomycetota</taxon>
        <taxon>Actinomycetes</taxon>
        <taxon>Mycobacteriales</taxon>
        <taxon>Dietziaceae</taxon>
        <taxon>Dietzia</taxon>
    </lineage>
</organism>
<evidence type="ECO:0000259" key="2">
    <source>
        <dbReference type="Pfam" id="PF06259"/>
    </source>
</evidence>